<dbReference type="PANTHER" id="PTHR21013:SF10">
    <property type="entry name" value="ATP SYNTHASE MITOCHONDRIAL F1 COMPLEX ASSEMBLY FACTOR 2"/>
    <property type="match status" value="1"/>
</dbReference>
<dbReference type="Pfam" id="PF07542">
    <property type="entry name" value="ATP12"/>
    <property type="match status" value="1"/>
</dbReference>
<dbReference type="AlphaFoldDB" id="A0A1Q3AEN8"/>
<evidence type="ECO:0000256" key="3">
    <source>
        <dbReference type="ARBA" id="ARBA00022946"/>
    </source>
</evidence>
<evidence type="ECO:0000256" key="4">
    <source>
        <dbReference type="ARBA" id="ARBA00023128"/>
    </source>
</evidence>
<evidence type="ECO:0000256" key="5">
    <source>
        <dbReference type="ARBA" id="ARBA00023186"/>
    </source>
</evidence>
<gene>
    <name evidence="6" type="ORF">ZYGR_0AK07310</name>
</gene>
<dbReference type="GO" id="GO:0005739">
    <property type="term" value="C:mitochondrion"/>
    <property type="evidence" value="ECO:0007669"/>
    <property type="project" value="UniProtKB-SubCell"/>
</dbReference>
<keyword evidence="5" id="KW-0143">Chaperone</keyword>
<dbReference type="Gene3D" id="1.10.3580.10">
    <property type="entry name" value="ATP12 ATPase"/>
    <property type="match status" value="1"/>
</dbReference>
<dbReference type="PANTHER" id="PTHR21013">
    <property type="entry name" value="ATP SYNTHASE MITOCHONDRIAL F1 COMPLEX ASSEMBLY FACTOR 2/ATP12 PROTEIN, MITOCHONDRIAL PRECURSOR"/>
    <property type="match status" value="1"/>
</dbReference>
<evidence type="ECO:0000256" key="2">
    <source>
        <dbReference type="ARBA" id="ARBA00008231"/>
    </source>
</evidence>
<dbReference type="Proteomes" id="UP000187013">
    <property type="component" value="Unassembled WGS sequence"/>
</dbReference>
<evidence type="ECO:0000313" key="6">
    <source>
        <dbReference type="EMBL" id="GAV54229.1"/>
    </source>
</evidence>
<comment type="similarity">
    <text evidence="2">Belongs to the ATP12 family.</text>
</comment>
<protein>
    <submittedName>
        <fullName evidence="6">Uncharacterized protein</fullName>
    </submittedName>
</protein>
<dbReference type="EMBL" id="BDGX01000037">
    <property type="protein sequence ID" value="GAV54229.1"/>
    <property type="molecule type" value="Genomic_DNA"/>
</dbReference>
<organism evidence="6 7">
    <name type="scientific">Zygosaccharomyces rouxii</name>
    <dbReference type="NCBI Taxonomy" id="4956"/>
    <lineage>
        <taxon>Eukaryota</taxon>
        <taxon>Fungi</taxon>
        <taxon>Dikarya</taxon>
        <taxon>Ascomycota</taxon>
        <taxon>Saccharomycotina</taxon>
        <taxon>Saccharomycetes</taxon>
        <taxon>Saccharomycetales</taxon>
        <taxon>Saccharomycetaceae</taxon>
        <taxon>Zygosaccharomyces</taxon>
    </lineage>
</organism>
<dbReference type="Gene3D" id="3.30.2180.10">
    <property type="entry name" value="ATP12-like"/>
    <property type="match status" value="1"/>
</dbReference>
<name>A0A1Q3AEN8_ZYGRO</name>
<keyword evidence="3" id="KW-0809">Transit peptide</keyword>
<evidence type="ECO:0000256" key="1">
    <source>
        <dbReference type="ARBA" id="ARBA00004173"/>
    </source>
</evidence>
<reference evidence="6 7" key="1">
    <citation type="submission" date="2016-08" db="EMBL/GenBank/DDBJ databases">
        <title>Draft genome sequence of allopolyploid Zygosaccharomyces rouxii.</title>
        <authorList>
            <person name="Watanabe J."/>
            <person name="Uehara K."/>
            <person name="Mogi Y."/>
            <person name="Tsukioka Y."/>
        </authorList>
    </citation>
    <scope>NUCLEOTIDE SEQUENCE [LARGE SCALE GENOMIC DNA]</scope>
    <source>
        <strain evidence="6 7">NBRC 110957</strain>
    </source>
</reference>
<dbReference type="InterPro" id="IPR023335">
    <property type="entry name" value="ATP12_ortho_dom_sf"/>
</dbReference>
<dbReference type="InterPro" id="IPR011419">
    <property type="entry name" value="ATP12_ATP_synth-F1-assembly"/>
</dbReference>
<sequence>MSSILRYSRNFTRALTRQVRWYASPVSPAGVENTVDKLKTETNRLSHTTKKFWDQVSLGEHEETGKLVIQLDKKPVRTPLGNHLAVDKERKILARLLQKEWSNISHGSVKTHALPLTSLIARCIDLEAANEEGAHPDLKVKIGGNRHELSSSLLRYLDTDTILVFSPKDELEGKLRAAQDDMYIPIIGSVEKFLGQFSDKAISLQILDADVHGLRGNAQKPETLAAARKFLDSLSAWDLAVFEKTVLTTKSFICGILLLQNKASTDPAKGLQYTMEDIAKAATLETIYQTERWGEVEDTHDVDKRDIRRNVHAAAIAAYKP</sequence>
<dbReference type="OrthoDB" id="5322896at2759"/>
<dbReference type="SUPFAM" id="SSF160909">
    <property type="entry name" value="ATP12-like"/>
    <property type="match status" value="1"/>
</dbReference>
<comment type="subcellular location">
    <subcellularLocation>
        <location evidence="1">Mitochondrion</location>
    </subcellularLocation>
</comment>
<comment type="caution">
    <text evidence="6">The sequence shown here is derived from an EMBL/GenBank/DDBJ whole genome shotgun (WGS) entry which is preliminary data.</text>
</comment>
<dbReference type="InterPro" id="IPR042272">
    <property type="entry name" value="ATP12_ATP_synth-F1-assembly_N"/>
</dbReference>
<evidence type="ECO:0000313" key="7">
    <source>
        <dbReference type="Proteomes" id="UP000187013"/>
    </source>
</evidence>
<accession>A0A1Q3AEN8</accession>
<keyword evidence="4" id="KW-0496">Mitochondrion</keyword>
<dbReference type="GO" id="GO:0033615">
    <property type="term" value="P:mitochondrial proton-transporting ATP synthase complex assembly"/>
    <property type="evidence" value="ECO:0007669"/>
    <property type="project" value="TreeGrafter"/>
</dbReference>
<proteinExistence type="inferred from homology"/>